<evidence type="ECO:0000256" key="1">
    <source>
        <dbReference type="SAM" id="MobiDB-lite"/>
    </source>
</evidence>
<dbReference type="EMBL" id="RWGY01000029">
    <property type="protein sequence ID" value="TVU18064.1"/>
    <property type="molecule type" value="Genomic_DNA"/>
</dbReference>
<feature type="compositionally biased region" description="Basic and acidic residues" evidence="1">
    <location>
        <begin position="17"/>
        <end position="30"/>
    </location>
</feature>
<dbReference type="Gramene" id="TVU18064">
    <property type="protein sequence ID" value="TVU18064"/>
    <property type="gene ID" value="EJB05_34132"/>
</dbReference>
<feature type="region of interest" description="Disordered" evidence="1">
    <location>
        <begin position="1"/>
        <end position="30"/>
    </location>
</feature>
<comment type="caution">
    <text evidence="2">The sequence shown here is derived from an EMBL/GenBank/DDBJ whole genome shotgun (WGS) entry which is preliminary data.</text>
</comment>
<accession>A0A5J9U397</accession>
<dbReference type="AlphaFoldDB" id="A0A5J9U397"/>
<reference evidence="2 3" key="1">
    <citation type="journal article" date="2019" name="Sci. Rep.">
        <title>A high-quality genome of Eragrostis curvula grass provides insights into Poaceae evolution and supports new strategies to enhance forage quality.</title>
        <authorList>
            <person name="Carballo J."/>
            <person name="Santos B.A.C.M."/>
            <person name="Zappacosta D."/>
            <person name="Garbus I."/>
            <person name="Selva J.P."/>
            <person name="Gallo C.A."/>
            <person name="Diaz A."/>
            <person name="Albertini E."/>
            <person name="Caccamo M."/>
            <person name="Echenique V."/>
        </authorList>
    </citation>
    <scope>NUCLEOTIDE SEQUENCE [LARGE SCALE GENOMIC DNA]</scope>
    <source>
        <strain evidence="3">cv. Victoria</strain>
        <tissue evidence="2">Leaf</tissue>
    </source>
</reference>
<evidence type="ECO:0000313" key="2">
    <source>
        <dbReference type="EMBL" id="TVU18064.1"/>
    </source>
</evidence>
<dbReference type="Proteomes" id="UP000324897">
    <property type="component" value="Chromosome 7"/>
</dbReference>
<name>A0A5J9U397_9POAL</name>
<evidence type="ECO:0000313" key="3">
    <source>
        <dbReference type="Proteomes" id="UP000324897"/>
    </source>
</evidence>
<feature type="non-terminal residue" evidence="2">
    <location>
        <position position="1"/>
    </location>
</feature>
<protein>
    <submittedName>
        <fullName evidence="2">Uncharacterized protein</fullName>
    </submittedName>
</protein>
<gene>
    <name evidence="2" type="ORF">EJB05_34132</name>
</gene>
<organism evidence="2 3">
    <name type="scientific">Eragrostis curvula</name>
    <name type="common">weeping love grass</name>
    <dbReference type="NCBI Taxonomy" id="38414"/>
    <lineage>
        <taxon>Eukaryota</taxon>
        <taxon>Viridiplantae</taxon>
        <taxon>Streptophyta</taxon>
        <taxon>Embryophyta</taxon>
        <taxon>Tracheophyta</taxon>
        <taxon>Spermatophyta</taxon>
        <taxon>Magnoliopsida</taxon>
        <taxon>Liliopsida</taxon>
        <taxon>Poales</taxon>
        <taxon>Poaceae</taxon>
        <taxon>PACMAD clade</taxon>
        <taxon>Chloridoideae</taxon>
        <taxon>Eragrostideae</taxon>
        <taxon>Eragrostidinae</taxon>
        <taxon>Eragrostis</taxon>
    </lineage>
</organism>
<proteinExistence type="predicted"/>
<sequence>MARGPYPVTEVASIGEGPREGLSRLDSEGPREVIEVDSTREGSSSMDKLKMLMQRLLNFRIFRLD</sequence>
<keyword evidence="3" id="KW-1185">Reference proteome</keyword>